<dbReference type="OrthoDB" id="4008270at2"/>
<dbReference type="InterPro" id="IPR024370">
    <property type="entry name" value="PBP_domain"/>
</dbReference>
<dbReference type="STRING" id="765911.Thivi_4109"/>
<dbReference type="RefSeq" id="WP_014780315.1">
    <property type="nucleotide sequence ID" value="NC_018012.1"/>
</dbReference>
<proteinExistence type="predicted"/>
<name>I3YG12_THIV6</name>
<feature type="domain" description="PBP" evidence="2">
    <location>
        <begin position="28"/>
        <end position="259"/>
    </location>
</feature>
<gene>
    <name evidence="3" type="ordered locus">Thivi_4109</name>
</gene>
<keyword evidence="1" id="KW-0732">Signal</keyword>
<dbReference type="HOGENOM" id="CLU_026228_7_1_6"/>
<reference evidence="3 4" key="1">
    <citation type="submission" date="2012-06" db="EMBL/GenBank/DDBJ databases">
        <title>Complete sequence of Thiocystis violascens DSM 198.</title>
        <authorList>
            <consortium name="US DOE Joint Genome Institute"/>
            <person name="Lucas S."/>
            <person name="Han J."/>
            <person name="Lapidus A."/>
            <person name="Cheng J.-F."/>
            <person name="Goodwin L."/>
            <person name="Pitluck S."/>
            <person name="Peters L."/>
            <person name="Ovchinnikova G."/>
            <person name="Teshima H."/>
            <person name="Detter J.C."/>
            <person name="Han C."/>
            <person name="Tapia R."/>
            <person name="Land M."/>
            <person name="Hauser L."/>
            <person name="Kyrpides N."/>
            <person name="Ivanova N."/>
            <person name="Pagani I."/>
            <person name="Vogl K."/>
            <person name="Liu Z."/>
            <person name="Frigaard N.-U."/>
            <person name="Bryant D."/>
            <person name="Woyke T."/>
        </authorList>
    </citation>
    <scope>NUCLEOTIDE SEQUENCE [LARGE SCALE GENOMIC DNA]</scope>
    <source>
        <strain evidence="4">ATCC 17096 / DSM 198 / 6111</strain>
    </source>
</reference>
<dbReference type="Proteomes" id="UP000006062">
    <property type="component" value="Chromosome"/>
</dbReference>
<dbReference type="InterPro" id="IPR050811">
    <property type="entry name" value="Phosphate_ABC_transporter"/>
</dbReference>
<dbReference type="SUPFAM" id="SSF53850">
    <property type="entry name" value="Periplasmic binding protein-like II"/>
    <property type="match status" value="1"/>
</dbReference>
<organism evidence="3 4">
    <name type="scientific">Thiocystis violascens (strain ATCC 17096 / DSM 198 / 6111)</name>
    <name type="common">Chromatium violascens</name>
    <dbReference type="NCBI Taxonomy" id="765911"/>
    <lineage>
        <taxon>Bacteria</taxon>
        <taxon>Pseudomonadati</taxon>
        <taxon>Pseudomonadota</taxon>
        <taxon>Gammaproteobacteria</taxon>
        <taxon>Chromatiales</taxon>
        <taxon>Chromatiaceae</taxon>
        <taxon>Thiocystis</taxon>
    </lineage>
</organism>
<keyword evidence="4" id="KW-1185">Reference proteome</keyword>
<evidence type="ECO:0000259" key="2">
    <source>
        <dbReference type="Pfam" id="PF12849"/>
    </source>
</evidence>
<evidence type="ECO:0000313" key="4">
    <source>
        <dbReference type="Proteomes" id="UP000006062"/>
    </source>
</evidence>
<evidence type="ECO:0000256" key="1">
    <source>
        <dbReference type="ARBA" id="ARBA00022729"/>
    </source>
</evidence>
<evidence type="ECO:0000313" key="3">
    <source>
        <dbReference type="EMBL" id="AFL75930.1"/>
    </source>
</evidence>
<dbReference type="Pfam" id="PF12849">
    <property type="entry name" value="PBP_like_2"/>
    <property type="match status" value="1"/>
</dbReference>
<protein>
    <submittedName>
        <fullName evidence="3">Phosphate ABC transporter substrate-binding protein, PhoT family</fullName>
    </submittedName>
</protein>
<dbReference type="KEGG" id="tvi:Thivi_4109"/>
<dbReference type="PANTHER" id="PTHR30570:SF1">
    <property type="entry name" value="PHOSPHATE-BINDING PROTEIN PSTS"/>
    <property type="match status" value="1"/>
</dbReference>
<accession>I3YG12</accession>
<dbReference type="EMBL" id="CP003154">
    <property type="protein sequence ID" value="AFL75930.1"/>
    <property type="molecule type" value="Genomic_DNA"/>
</dbReference>
<dbReference type="PANTHER" id="PTHR30570">
    <property type="entry name" value="PERIPLASMIC PHOSPHATE BINDING COMPONENT OF PHOSPHATE ABC TRANSPORTER"/>
    <property type="match status" value="1"/>
</dbReference>
<dbReference type="AlphaFoldDB" id="I3YG12"/>
<dbReference type="eggNOG" id="COG0226">
    <property type="taxonomic scope" value="Bacteria"/>
</dbReference>
<dbReference type="Gene3D" id="3.40.190.10">
    <property type="entry name" value="Periplasmic binding protein-like II"/>
    <property type="match status" value="2"/>
</dbReference>
<sequence length="278" mass="29699">MCIGTARLFGILWLAISILGAVPRALSAEPLVIGGTGGALGTMRHLIDAYRALHPDRPVTLLPSLGTGGGVRALSDGQLDLALAARPLTESEQALGLRVLRYARTPLVFIAQETIPERGLTTETLIEIYRGTRVNWSDGRRCRPVLRAANDVDTQILREFDADLAAALDAALQRPDLTITLTAQENVLAIERIPGAFGYGAHAQVLSEAPHLKILRFNDVEPTLETLASGRYPLAVVFSLVAAADPEDDVRHFIEFVFSTPGSAIIEADGGLAVTPAP</sequence>